<proteinExistence type="inferred from homology"/>
<feature type="non-terminal residue" evidence="7">
    <location>
        <position position="79"/>
    </location>
</feature>
<evidence type="ECO:0000256" key="2">
    <source>
        <dbReference type="ARBA" id="ARBA00010139"/>
    </source>
</evidence>
<evidence type="ECO:0000256" key="6">
    <source>
        <dbReference type="ARBA" id="ARBA00023002"/>
    </source>
</evidence>
<sequence>MCDVEGYCYVPFLEETGYQPRHKYSYGHEIRRQIERSADHFGLQAQFCTKVDSKVWDEEKKLWAVTMTRTVGEPSTSTT</sequence>
<dbReference type="InterPro" id="IPR036188">
    <property type="entry name" value="FAD/NAD-bd_sf"/>
</dbReference>
<dbReference type="EMBL" id="BKCJ011775104">
    <property type="protein sequence ID" value="GFD51841.1"/>
    <property type="molecule type" value="Genomic_DNA"/>
</dbReference>
<keyword evidence="4" id="KW-0274">FAD</keyword>
<dbReference type="Gene3D" id="3.50.50.60">
    <property type="entry name" value="FAD/NAD(P)-binding domain"/>
    <property type="match status" value="1"/>
</dbReference>
<dbReference type="GO" id="GO:0016491">
    <property type="term" value="F:oxidoreductase activity"/>
    <property type="evidence" value="ECO:0007669"/>
    <property type="project" value="UniProtKB-KW"/>
</dbReference>
<comment type="similarity">
    <text evidence="2">Belongs to the FAD-binding monooxygenase family.</text>
</comment>
<protein>
    <submittedName>
        <fullName evidence="7">Uncharacterized protein</fullName>
    </submittedName>
</protein>
<keyword evidence="5" id="KW-0521">NADP</keyword>
<gene>
    <name evidence="7" type="ORF">Tci_923810</name>
</gene>
<evidence type="ECO:0000313" key="7">
    <source>
        <dbReference type="EMBL" id="GFD51841.1"/>
    </source>
</evidence>
<organism evidence="7">
    <name type="scientific">Tanacetum cinerariifolium</name>
    <name type="common">Dalmatian daisy</name>
    <name type="synonym">Chrysanthemum cinerariifolium</name>
    <dbReference type="NCBI Taxonomy" id="118510"/>
    <lineage>
        <taxon>Eukaryota</taxon>
        <taxon>Viridiplantae</taxon>
        <taxon>Streptophyta</taxon>
        <taxon>Embryophyta</taxon>
        <taxon>Tracheophyta</taxon>
        <taxon>Spermatophyta</taxon>
        <taxon>Magnoliopsida</taxon>
        <taxon>eudicotyledons</taxon>
        <taxon>Gunneridae</taxon>
        <taxon>Pentapetalae</taxon>
        <taxon>asterids</taxon>
        <taxon>campanulids</taxon>
        <taxon>Asterales</taxon>
        <taxon>Asteraceae</taxon>
        <taxon>Asteroideae</taxon>
        <taxon>Anthemideae</taxon>
        <taxon>Anthemidinae</taxon>
        <taxon>Tanacetum</taxon>
    </lineage>
</organism>
<evidence type="ECO:0000256" key="5">
    <source>
        <dbReference type="ARBA" id="ARBA00022857"/>
    </source>
</evidence>
<name>A0A699X414_TANCI</name>
<keyword evidence="3" id="KW-0285">Flavoprotein</keyword>
<dbReference type="PANTHER" id="PTHR43098">
    <property type="entry name" value="L-ORNITHINE N(5)-MONOOXYGENASE-RELATED"/>
    <property type="match status" value="1"/>
</dbReference>
<accession>A0A699X414</accession>
<dbReference type="InterPro" id="IPR050775">
    <property type="entry name" value="FAD-binding_Monooxygenases"/>
</dbReference>
<keyword evidence="6" id="KW-0560">Oxidoreductase</keyword>
<evidence type="ECO:0000256" key="4">
    <source>
        <dbReference type="ARBA" id="ARBA00022827"/>
    </source>
</evidence>
<reference evidence="7" key="1">
    <citation type="journal article" date="2019" name="Sci. Rep.">
        <title>Draft genome of Tanacetum cinerariifolium, the natural source of mosquito coil.</title>
        <authorList>
            <person name="Yamashiro T."/>
            <person name="Shiraishi A."/>
            <person name="Satake H."/>
            <person name="Nakayama K."/>
        </authorList>
    </citation>
    <scope>NUCLEOTIDE SEQUENCE</scope>
</reference>
<comment type="caution">
    <text evidence="7">The sequence shown here is derived from an EMBL/GenBank/DDBJ whole genome shotgun (WGS) entry which is preliminary data.</text>
</comment>
<comment type="cofactor">
    <cofactor evidence="1">
        <name>FAD</name>
        <dbReference type="ChEBI" id="CHEBI:57692"/>
    </cofactor>
</comment>
<dbReference type="AlphaFoldDB" id="A0A699X414"/>
<evidence type="ECO:0000256" key="1">
    <source>
        <dbReference type="ARBA" id="ARBA00001974"/>
    </source>
</evidence>
<dbReference type="PANTHER" id="PTHR43098:SF2">
    <property type="entry name" value="FAD-BINDING MONOOXYGENASE AUSB-RELATED"/>
    <property type="match status" value="1"/>
</dbReference>
<evidence type="ECO:0000256" key="3">
    <source>
        <dbReference type="ARBA" id="ARBA00022630"/>
    </source>
</evidence>